<feature type="transmembrane region" description="Helical" evidence="1">
    <location>
        <begin position="169"/>
        <end position="189"/>
    </location>
</feature>
<evidence type="ECO:0008006" key="4">
    <source>
        <dbReference type="Google" id="ProtNLM"/>
    </source>
</evidence>
<protein>
    <recommendedName>
        <fullName evidence="4">Variable surface protein</fullName>
    </recommendedName>
</protein>
<dbReference type="OMA" id="MCTKVEN"/>
<evidence type="ECO:0000313" key="2">
    <source>
        <dbReference type="EMBL" id="SBT86368.1"/>
    </source>
</evidence>
<keyword evidence="3" id="KW-1185">Reference proteome</keyword>
<accession>A0A1D3JIQ0</accession>
<proteinExistence type="predicted"/>
<dbReference type="AlphaFoldDB" id="A0A1D3JIQ0"/>
<dbReference type="VEuPathDB" id="PlasmoDB:PmUG01_03032700"/>
<keyword evidence="1" id="KW-0812">Transmembrane</keyword>
<name>A0A1D3JIQ0_PLAMA</name>
<sequence length="257" mass="29259">MCTKVENIKFLIFIKIFISSFLIWICQYYNGVSICSSSIEKKYSIDGNSCLTVNRLLSGSSLVVKSTGDTSSDVSNTKLMDEIKDIYENSKGTKPRRKKVEEILLKSKGRNRLPKRKQNILNRMDTVFEEKIFNYLSTIHIIKDNLEVIKKTERKMVNRKMDLGISSPYLIFLTGLALFIILVAVVSNYATGDIRPIIENALNVVQQVLLVVLTLMMALIILCIIYVSIKTAKYEKINAKNCKICYNIVKSFGKKCI</sequence>
<dbReference type="InterPro" id="IPR022139">
    <property type="entry name" value="Fam-L/Fam-M-like_plasmodium"/>
</dbReference>
<reference evidence="2 3" key="1">
    <citation type="submission" date="2016-06" db="EMBL/GenBank/DDBJ databases">
        <authorList>
            <consortium name="Pathogen Informatics"/>
        </authorList>
    </citation>
    <scope>NUCLEOTIDE SEQUENCE [LARGE SCALE GENOMIC DNA]</scope>
</reference>
<gene>
    <name evidence="2" type="primary">PmUG01_03032700</name>
    <name evidence="2" type="ORF">PMUG01_03032700</name>
</gene>
<evidence type="ECO:0000313" key="3">
    <source>
        <dbReference type="Proteomes" id="UP000219813"/>
    </source>
</evidence>
<dbReference type="EMBL" id="LT594624">
    <property type="protein sequence ID" value="SBT86368.1"/>
    <property type="molecule type" value="Genomic_DNA"/>
</dbReference>
<dbReference type="Proteomes" id="UP000219813">
    <property type="component" value="Chromosome 3"/>
</dbReference>
<keyword evidence="1" id="KW-1133">Transmembrane helix</keyword>
<dbReference type="GeneID" id="39866891"/>
<organism evidence="2 3">
    <name type="scientific">Plasmodium malariae</name>
    <dbReference type="NCBI Taxonomy" id="5858"/>
    <lineage>
        <taxon>Eukaryota</taxon>
        <taxon>Sar</taxon>
        <taxon>Alveolata</taxon>
        <taxon>Apicomplexa</taxon>
        <taxon>Aconoidasida</taxon>
        <taxon>Haemosporida</taxon>
        <taxon>Plasmodiidae</taxon>
        <taxon>Plasmodium</taxon>
        <taxon>Plasmodium (Plasmodium)</taxon>
    </lineage>
</organism>
<evidence type="ECO:0000256" key="1">
    <source>
        <dbReference type="SAM" id="Phobius"/>
    </source>
</evidence>
<feature type="transmembrane region" description="Helical" evidence="1">
    <location>
        <begin position="209"/>
        <end position="229"/>
    </location>
</feature>
<dbReference type="KEGG" id="pmal:PMUG01_03032700"/>
<feature type="transmembrane region" description="Helical" evidence="1">
    <location>
        <begin position="12"/>
        <end position="32"/>
    </location>
</feature>
<dbReference type="RefSeq" id="XP_028859536.1">
    <property type="nucleotide sequence ID" value="XM_029003065.1"/>
</dbReference>
<dbReference type="Pfam" id="PF12420">
    <property type="entry name" value="DUF3671"/>
    <property type="match status" value="1"/>
</dbReference>
<keyword evidence="1" id="KW-0472">Membrane</keyword>